<evidence type="ECO:0000259" key="6">
    <source>
        <dbReference type="PROSITE" id="PS51198"/>
    </source>
</evidence>
<reference evidence="7 8" key="1">
    <citation type="submission" date="2011-09" db="EMBL/GenBank/DDBJ databases">
        <title>The Genome Sequence of Plasmodium vivax North Korean.</title>
        <authorList>
            <consortium name="The Broad Institute Genome Sequencing Platform"/>
            <consortium name="The Broad Institute Genome Sequencing Center for Infectious Disease"/>
            <person name="Neafsey D."/>
            <person name="Carlton J."/>
            <person name="Barnwell J."/>
            <person name="Collins W."/>
            <person name="Escalante A."/>
            <person name="Mullikin J."/>
            <person name="Saul A."/>
            <person name="Guigo R."/>
            <person name="Camara F."/>
            <person name="Young S.K."/>
            <person name="Zeng Q."/>
            <person name="Gargeya S."/>
            <person name="Fitzgerald M."/>
            <person name="Haas B."/>
            <person name="Abouelleil A."/>
            <person name="Alvarado L."/>
            <person name="Arachchi H.M."/>
            <person name="Berlin A."/>
            <person name="Brown A."/>
            <person name="Chapman S.B."/>
            <person name="Chen Z."/>
            <person name="Dunbar C."/>
            <person name="Freedman E."/>
            <person name="Gearin G."/>
            <person name="Gellesch M."/>
            <person name="Goldberg J."/>
            <person name="Griggs A."/>
            <person name="Gujja S."/>
            <person name="Heiman D."/>
            <person name="Howarth C."/>
            <person name="Larson L."/>
            <person name="Lui A."/>
            <person name="MacDonald P.J.P."/>
            <person name="Montmayeur A."/>
            <person name="Murphy C."/>
            <person name="Neiman D."/>
            <person name="Pearson M."/>
            <person name="Priest M."/>
            <person name="Roberts A."/>
            <person name="Saif S."/>
            <person name="Shea T."/>
            <person name="Shenoy N."/>
            <person name="Sisk P."/>
            <person name="Stolte C."/>
            <person name="Sykes S."/>
            <person name="Wortman J."/>
            <person name="Nusbaum C."/>
            <person name="Birren B."/>
        </authorList>
    </citation>
    <scope>NUCLEOTIDE SEQUENCE [LARGE SCALE GENOMIC DNA]</scope>
    <source>
        <strain evidence="7 8">North Korean</strain>
    </source>
</reference>
<evidence type="ECO:0000256" key="5">
    <source>
        <dbReference type="PROSITE-ProRule" id="PRU00560"/>
    </source>
</evidence>
<dbReference type="GO" id="GO:0004813">
    <property type="term" value="F:alanine-tRNA ligase activity"/>
    <property type="evidence" value="ECO:0007669"/>
    <property type="project" value="InterPro"/>
</dbReference>
<evidence type="ECO:0000313" key="8">
    <source>
        <dbReference type="Proteomes" id="UP000053239"/>
    </source>
</evidence>
<dbReference type="InterPro" id="IPR027417">
    <property type="entry name" value="P-loop_NTPase"/>
</dbReference>
<dbReference type="Gene3D" id="3.30.930.10">
    <property type="entry name" value="Bira Bifunctional Protein, Domain 2"/>
    <property type="match status" value="1"/>
</dbReference>
<dbReference type="EMBL" id="KQ235637">
    <property type="protein sequence ID" value="KMZ96331.1"/>
    <property type="molecule type" value="Genomic_DNA"/>
</dbReference>
<dbReference type="Pfam" id="PF00580">
    <property type="entry name" value="UvrD-helicase"/>
    <property type="match status" value="2"/>
</dbReference>
<keyword evidence="1 5" id="KW-0547">Nucleotide-binding</keyword>
<dbReference type="SUPFAM" id="SSF52540">
    <property type="entry name" value="P-loop containing nucleoside triphosphate hydrolases"/>
    <property type="match status" value="1"/>
</dbReference>
<evidence type="ECO:0000256" key="3">
    <source>
        <dbReference type="ARBA" id="ARBA00022806"/>
    </source>
</evidence>
<dbReference type="SUPFAM" id="SSF55681">
    <property type="entry name" value="Class II aaRS and biotin synthetases"/>
    <property type="match status" value="1"/>
</dbReference>
<dbReference type="InterPro" id="IPR018162">
    <property type="entry name" value="Ala-tRNA-ligase_IIc_anticod-bd"/>
</dbReference>
<dbReference type="PROSITE" id="PS51198">
    <property type="entry name" value="UVRD_HELICASE_ATP_BIND"/>
    <property type="match status" value="1"/>
</dbReference>
<dbReference type="AlphaFoldDB" id="A0A0J9TMH4"/>
<dbReference type="GO" id="GO:0005524">
    <property type="term" value="F:ATP binding"/>
    <property type="evidence" value="ECO:0007669"/>
    <property type="project" value="UniProtKB-UniRule"/>
</dbReference>
<evidence type="ECO:0000256" key="2">
    <source>
        <dbReference type="ARBA" id="ARBA00022801"/>
    </source>
</evidence>
<keyword evidence="3 5" id="KW-0347">Helicase</keyword>
<dbReference type="GO" id="GO:0003678">
    <property type="term" value="F:DNA helicase activity"/>
    <property type="evidence" value="ECO:0007669"/>
    <property type="project" value="InterPro"/>
</dbReference>
<feature type="binding site" evidence="5">
    <location>
        <begin position="197"/>
        <end position="204"/>
    </location>
    <ligand>
        <name>ATP</name>
        <dbReference type="ChEBI" id="CHEBI:30616"/>
    </ligand>
</feature>
<gene>
    <name evidence="7" type="ORF">PVNG_02469</name>
</gene>
<keyword evidence="4 5" id="KW-0067">ATP-binding</keyword>
<dbReference type="InterPro" id="IPR045864">
    <property type="entry name" value="aa-tRNA-synth_II/BPL/LPL"/>
</dbReference>
<dbReference type="Pfam" id="PF01411">
    <property type="entry name" value="tRNA-synt_2c"/>
    <property type="match status" value="1"/>
</dbReference>
<accession>A0A0J9TMH4</accession>
<dbReference type="GO" id="GO:0003677">
    <property type="term" value="F:DNA binding"/>
    <property type="evidence" value="ECO:0007669"/>
    <property type="project" value="InterPro"/>
</dbReference>
<name>A0A0J9TMH4_PLAVI</name>
<dbReference type="Gene3D" id="3.40.50.300">
    <property type="entry name" value="P-loop containing nucleotide triphosphate hydrolases"/>
    <property type="match status" value="2"/>
</dbReference>
<dbReference type="CDD" id="cd17932">
    <property type="entry name" value="DEXQc_UvrD"/>
    <property type="match status" value="1"/>
</dbReference>
<organism evidence="7 8">
    <name type="scientific">Plasmodium vivax North Korean</name>
    <dbReference type="NCBI Taxonomy" id="1035514"/>
    <lineage>
        <taxon>Eukaryota</taxon>
        <taxon>Sar</taxon>
        <taxon>Alveolata</taxon>
        <taxon>Apicomplexa</taxon>
        <taxon>Aconoidasida</taxon>
        <taxon>Haemosporida</taxon>
        <taxon>Plasmodiidae</taxon>
        <taxon>Plasmodium</taxon>
        <taxon>Plasmodium (Plasmodium)</taxon>
    </lineage>
</organism>
<dbReference type="GO" id="GO:0016787">
    <property type="term" value="F:hydrolase activity"/>
    <property type="evidence" value="ECO:0007669"/>
    <property type="project" value="UniProtKB-UniRule"/>
</dbReference>
<feature type="domain" description="UvrD-like helicase ATP-binding" evidence="6">
    <location>
        <begin position="176"/>
        <end position="417"/>
    </location>
</feature>
<evidence type="ECO:0000313" key="7">
    <source>
        <dbReference type="EMBL" id="KMZ96331.1"/>
    </source>
</evidence>
<evidence type="ECO:0000256" key="4">
    <source>
        <dbReference type="ARBA" id="ARBA00022840"/>
    </source>
</evidence>
<dbReference type="PANTHER" id="PTHR11070">
    <property type="entry name" value="UVRD / RECB / PCRA DNA HELICASE FAMILY MEMBER"/>
    <property type="match status" value="1"/>
</dbReference>
<dbReference type="GO" id="GO:0005737">
    <property type="term" value="C:cytoplasm"/>
    <property type="evidence" value="ECO:0007669"/>
    <property type="project" value="InterPro"/>
</dbReference>
<dbReference type="InterPro" id="IPR014016">
    <property type="entry name" value="UvrD-like_ATP-bd"/>
</dbReference>
<dbReference type="SUPFAM" id="SSF101353">
    <property type="entry name" value="Putative anticodon-binding domain of alanyl-tRNA synthetase (AlaRS)"/>
    <property type="match status" value="1"/>
</dbReference>
<evidence type="ECO:0000256" key="1">
    <source>
        <dbReference type="ARBA" id="ARBA00022741"/>
    </source>
</evidence>
<proteinExistence type="predicted"/>
<dbReference type="PANTHER" id="PTHR11070:SF2">
    <property type="entry name" value="ATP-DEPENDENT DNA HELICASE SRS2"/>
    <property type="match status" value="1"/>
</dbReference>
<dbReference type="Proteomes" id="UP000053239">
    <property type="component" value="Unassembled WGS sequence"/>
</dbReference>
<dbReference type="InterPro" id="IPR000212">
    <property type="entry name" value="DNA_helicase_UvrD/REP"/>
</dbReference>
<keyword evidence="2 5" id="KW-0378">Hydrolase</keyword>
<dbReference type="InterPro" id="IPR018164">
    <property type="entry name" value="Ala-tRNA-synth_IIc_N"/>
</dbReference>
<sequence>MMGNFSVGGYFREKAIEYASEFLLVKLALDPQRLVITVHESDNHIRTLVILLGEDLSPSNKGRGYVLRKLLRRVFTSLYILEVKDTKSAVVSLSEKALNSLKEFYPELNGKFLEMQFKVAEEYNSFRKIITTLETKLSRVDVQKGSIEEKIFTLVERDGLPLPVIEVYLHRKNIDFSVEKQLNAIRFSERRNVGIIAGPGSGKTFVIIERIRFYLSRRIEPRKILLVTYTNRGIIEIKKRISKFVRAKKEFEYAGTLHALCKKFLEEELRGEFEELIGIKVNKKIGRLVWLKKEKVARILKEVFLSYQNSLEKREMFDFDDLIIYFHYLTYRGGKSRRLIQNKFEQILVDEFQDMNFLQLLIISEISGSKRNIFFVGDPNQAIYGFQGAYPEIFRYFKTHIDPTTVFFNLSQNYRSSQNIIDLSHKLITHNPQKDILNKMFTENDKGPLVS</sequence>
<protein>
    <recommendedName>
        <fullName evidence="6">UvrD-like helicase ATP-binding domain-containing protein</fullName>
    </recommendedName>
</protein>
<dbReference type="GO" id="GO:0006419">
    <property type="term" value="P:alanyl-tRNA aminoacylation"/>
    <property type="evidence" value="ECO:0007669"/>
    <property type="project" value="InterPro"/>
</dbReference>